<keyword evidence="1" id="KW-0732">Signal</keyword>
<evidence type="ECO:0000256" key="1">
    <source>
        <dbReference type="SAM" id="SignalP"/>
    </source>
</evidence>
<keyword evidence="3" id="KW-1185">Reference proteome</keyword>
<feature type="chain" id="PRO_5046734782" evidence="1">
    <location>
        <begin position="19"/>
        <end position="134"/>
    </location>
</feature>
<protein>
    <submittedName>
        <fullName evidence="2">Rotein</fullName>
    </submittedName>
</protein>
<dbReference type="Proteomes" id="UP001558632">
    <property type="component" value="Unassembled WGS sequence"/>
</dbReference>
<evidence type="ECO:0000313" key="3">
    <source>
        <dbReference type="Proteomes" id="UP001558632"/>
    </source>
</evidence>
<name>A0ABR3L3C4_TRISP</name>
<feature type="signal peptide" evidence="1">
    <location>
        <begin position="1"/>
        <end position="18"/>
    </location>
</feature>
<dbReference type="EMBL" id="JBEUSY010000035">
    <property type="protein sequence ID" value="KAL1246063.1"/>
    <property type="molecule type" value="Genomic_DNA"/>
</dbReference>
<gene>
    <name evidence="2" type="ORF">TSPI_08668</name>
</gene>
<evidence type="ECO:0000313" key="2">
    <source>
        <dbReference type="EMBL" id="KAL1246063.1"/>
    </source>
</evidence>
<sequence>MTMLFACISLSLLLKRRSFLSFNTLQTDTDTINQEVTEHFAICPLTGSGGVHMFLFLCGWVSLKRNSGERWRRGAFLVNDVGELMVYAHCLNTTNHWHPYCVVCYTCHELLIDLNHFQNRWQYLLGQSSIIRDC</sequence>
<organism evidence="2 3">
    <name type="scientific">Trichinella spiralis</name>
    <name type="common">Trichina worm</name>
    <dbReference type="NCBI Taxonomy" id="6334"/>
    <lineage>
        <taxon>Eukaryota</taxon>
        <taxon>Metazoa</taxon>
        <taxon>Ecdysozoa</taxon>
        <taxon>Nematoda</taxon>
        <taxon>Enoplea</taxon>
        <taxon>Dorylaimia</taxon>
        <taxon>Trichinellida</taxon>
        <taxon>Trichinellidae</taxon>
        <taxon>Trichinella</taxon>
    </lineage>
</organism>
<reference evidence="2 3" key="1">
    <citation type="submission" date="2024-07" db="EMBL/GenBank/DDBJ databases">
        <title>Enhanced genomic and transcriptomic resources for Trichinella pseudospiralis and T. spiralis underpin the discovery of pronounced molecular differences between stages and species.</title>
        <authorList>
            <person name="Pasi K.K."/>
            <person name="La Rosa G."/>
            <person name="Gomez-Morales M.A."/>
            <person name="Tosini F."/>
            <person name="Sumanam S."/>
            <person name="Young N.D."/>
            <person name="Chang B.C."/>
            <person name="Robin G.B."/>
        </authorList>
    </citation>
    <scope>NUCLEOTIDE SEQUENCE [LARGE SCALE GENOMIC DNA]</scope>
    <source>
        <strain evidence="2">ISS534</strain>
    </source>
</reference>
<accession>A0ABR3L3C4</accession>
<proteinExistence type="predicted"/>
<comment type="caution">
    <text evidence="2">The sequence shown here is derived from an EMBL/GenBank/DDBJ whole genome shotgun (WGS) entry which is preliminary data.</text>
</comment>